<comment type="subcellular location">
    <subcellularLocation>
        <location evidence="1">Endomembrane system</location>
    </subcellularLocation>
</comment>
<name>A0ABS6N1W0_9GAMM</name>
<evidence type="ECO:0000256" key="3">
    <source>
        <dbReference type="ARBA" id="ARBA00022475"/>
    </source>
</evidence>
<evidence type="ECO:0000256" key="6">
    <source>
        <dbReference type="ARBA" id="ARBA00023136"/>
    </source>
</evidence>
<evidence type="ECO:0000256" key="1">
    <source>
        <dbReference type="ARBA" id="ARBA00004308"/>
    </source>
</evidence>
<evidence type="ECO:0000256" key="2">
    <source>
        <dbReference type="ARBA" id="ARBA00022448"/>
    </source>
</evidence>
<dbReference type="Proteomes" id="UP000813068">
    <property type="component" value="Unassembled WGS sequence"/>
</dbReference>
<organism evidence="9 10">
    <name type="scientific">Geopseudomonas aromaticivorans</name>
    <dbReference type="NCBI Taxonomy" id="2849492"/>
    <lineage>
        <taxon>Bacteria</taxon>
        <taxon>Pseudomonadati</taxon>
        <taxon>Pseudomonadota</taxon>
        <taxon>Gammaproteobacteria</taxon>
        <taxon>Pseudomonadales</taxon>
        <taxon>Pseudomonadaceae</taxon>
        <taxon>Geopseudomonas</taxon>
    </lineage>
</organism>
<protein>
    <submittedName>
        <fullName evidence="9">ABC transporter substrate-binding protein</fullName>
    </submittedName>
</protein>
<dbReference type="RefSeq" id="WP_217683468.1">
    <property type="nucleotide sequence ID" value="NZ_JAHRGL010000080.1"/>
</dbReference>
<dbReference type="PANTHER" id="PTHR30024:SF43">
    <property type="entry name" value="BLL4572 PROTEIN"/>
    <property type="match status" value="1"/>
</dbReference>
<dbReference type="EMBL" id="JAHRGL010000080">
    <property type="protein sequence ID" value="MBV2135040.1"/>
    <property type="molecule type" value="Genomic_DNA"/>
</dbReference>
<dbReference type="InterPro" id="IPR019546">
    <property type="entry name" value="TAT_signal_bac_arc"/>
</dbReference>
<dbReference type="InterPro" id="IPR044527">
    <property type="entry name" value="NrtA/CpmA_ABC-bd_dom"/>
</dbReference>
<evidence type="ECO:0000256" key="8">
    <source>
        <dbReference type="SAM" id="SignalP"/>
    </source>
</evidence>
<accession>A0ABS6N1W0</accession>
<feature type="chain" id="PRO_5047527380" evidence="8">
    <location>
        <begin position="40"/>
        <end position="402"/>
    </location>
</feature>
<evidence type="ECO:0000256" key="4">
    <source>
        <dbReference type="ARBA" id="ARBA00022519"/>
    </source>
</evidence>
<keyword evidence="6" id="KW-0472">Membrane</keyword>
<dbReference type="InterPro" id="IPR006311">
    <property type="entry name" value="TAT_signal"/>
</dbReference>
<reference evidence="9 10" key="1">
    <citation type="submission" date="2021-06" db="EMBL/GenBank/DDBJ databases">
        <title>Differences between aerobic and microaerobic xylene degrading microbial communities.</title>
        <authorList>
            <person name="Banerjee S."/>
            <person name="Tancsics A."/>
        </authorList>
    </citation>
    <scope>NUCLEOTIDE SEQUENCE [LARGE SCALE GENOMIC DNA]</scope>
    <source>
        <strain evidence="9 10">MAP12</strain>
    </source>
</reference>
<evidence type="ECO:0000313" key="10">
    <source>
        <dbReference type="Proteomes" id="UP000813068"/>
    </source>
</evidence>
<dbReference type="Pfam" id="PF13379">
    <property type="entry name" value="NMT1_2"/>
    <property type="match status" value="1"/>
</dbReference>
<sequence>MCHDCNDPIHSRRDFLKLSSLLGAGAALLPLLTSLQARAAAEPDAPVRIGYLPITDATPLLVAHNNGLFEAEGIQSERPVLLRSWAQVIEAFISGQVNVIHLLSPMTVWARFASKVPAKVVAWNHVGGSGLTVAPGISEVKQLGGQSVAIPFWYSIHNVVVQQVFRDSGLTPVSKPAGSAIAANEVNLVVLPPSDMPPALATKRIAGYIVAEPFNALAENLQVGRIQRFTGDVWRNHACCVVFMHEHDLNNRPEWSQKVVNAIVKAQLWTREHRAEAAQLLSKDGANRYTPHAPEVLRRVLAPEAAERAQYLASGAIQHQAWDDRRIDFQPYPFPSYTEELVRRLKDTVIEGDKGFLASLDPQQAARELVDDRFVRNSLAAVGGLKAFGLPDSFDRTEEIRV</sequence>
<keyword evidence="5 8" id="KW-0732">Signal</keyword>
<keyword evidence="2" id="KW-0813">Transport</keyword>
<keyword evidence="10" id="KW-1185">Reference proteome</keyword>
<feature type="signal peptide" evidence="8">
    <location>
        <begin position="1"/>
        <end position="39"/>
    </location>
</feature>
<gene>
    <name evidence="9" type="ORF">KRX52_19900</name>
</gene>
<evidence type="ECO:0000256" key="7">
    <source>
        <dbReference type="ARBA" id="ARBA00024031"/>
    </source>
</evidence>
<proteinExistence type="inferred from homology"/>
<dbReference type="NCBIfam" id="TIGR01409">
    <property type="entry name" value="TAT_signal_seq"/>
    <property type="match status" value="1"/>
</dbReference>
<keyword evidence="4" id="KW-0997">Cell inner membrane</keyword>
<evidence type="ECO:0000313" key="9">
    <source>
        <dbReference type="EMBL" id="MBV2135040.1"/>
    </source>
</evidence>
<comment type="caution">
    <text evidence="9">The sequence shown here is derived from an EMBL/GenBank/DDBJ whole genome shotgun (WGS) entry which is preliminary data.</text>
</comment>
<keyword evidence="3" id="KW-1003">Cell membrane</keyword>
<dbReference type="PROSITE" id="PS51318">
    <property type="entry name" value="TAT"/>
    <property type="match status" value="1"/>
</dbReference>
<comment type="similarity">
    <text evidence="7">Belongs to the CmpA/NrtA family.</text>
</comment>
<dbReference type="PANTHER" id="PTHR30024">
    <property type="entry name" value="ALIPHATIC SULFONATES-BINDING PROTEIN-RELATED"/>
    <property type="match status" value="1"/>
</dbReference>
<evidence type="ECO:0000256" key="5">
    <source>
        <dbReference type="ARBA" id="ARBA00022729"/>
    </source>
</evidence>
<dbReference type="CDD" id="cd13553">
    <property type="entry name" value="PBP2_NrtA_CpmA_like"/>
    <property type="match status" value="1"/>
</dbReference>